<comment type="similarity">
    <text evidence="1 2">Belongs to the flagella basal body rod proteins family.</text>
</comment>
<reference evidence="7 8" key="1">
    <citation type="submission" date="2016-10" db="EMBL/GenBank/DDBJ databases">
        <authorList>
            <person name="de Groot N.N."/>
        </authorList>
    </citation>
    <scope>NUCLEOTIDE SEQUENCE [LARGE SCALE GENOMIC DNA]</scope>
    <source>
        <strain evidence="7 8">DSM 17073</strain>
    </source>
</reference>
<dbReference type="Pfam" id="PF22692">
    <property type="entry name" value="LlgE_F_G_D1"/>
    <property type="match status" value="1"/>
</dbReference>
<dbReference type="InterPro" id="IPR020013">
    <property type="entry name" value="Flagellar_FlgE/F/G"/>
</dbReference>
<dbReference type="Proteomes" id="UP000321547">
    <property type="component" value="Unassembled WGS sequence"/>
</dbReference>
<dbReference type="GO" id="GO:0071978">
    <property type="term" value="P:bacterial-type flagellum-dependent swarming motility"/>
    <property type="evidence" value="ECO:0007669"/>
    <property type="project" value="TreeGrafter"/>
</dbReference>
<dbReference type="GO" id="GO:0009425">
    <property type="term" value="C:bacterial-type flagellum basal body"/>
    <property type="evidence" value="ECO:0007669"/>
    <property type="project" value="UniProtKB-SubCell"/>
</dbReference>
<sequence>MSRMGIQAATTMRELQNKLDLIGHNVANANTTGYKTQMANFSSLLYQNIDNFSDEEANSVGRVTPLGIRQGAGAKVGHANNNFTQGALINTERPLDLALTEDRQFFEVAVTENGETETRFTRDGSFYLQPTQTGDSALVTSNGHAILNQFGEAIVINQGFDDVALDASGQVVVRRDGITNSEATISVVEAIRPQFLEQTGQNLFRLPDVTETDFEAGDIIGQVADVNVAVGRLEGSNVELSTQMTELIQTQRAYQFNARTISMHDQMRGLINQMR</sequence>
<keyword evidence="7" id="KW-0969">Cilium</keyword>
<accession>A0A1I5RYU7</accession>
<dbReference type="InterPro" id="IPR001444">
    <property type="entry name" value="Flag_bb_rod_N"/>
</dbReference>
<proteinExistence type="inferred from homology"/>
<dbReference type="OrthoDB" id="9804559at2"/>
<dbReference type="InterPro" id="IPR053967">
    <property type="entry name" value="LlgE_F_G-like_D1"/>
</dbReference>
<dbReference type="InterPro" id="IPR037925">
    <property type="entry name" value="FlgE/F/G-like"/>
</dbReference>
<feature type="domain" description="Flagellar basal body rod protein N-terminal" evidence="3">
    <location>
        <begin position="8"/>
        <end position="35"/>
    </location>
</feature>
<dbReference type="STRING" id="306540.SAMN05421839_13617"/>
<dbReference type="RefSeq" id="WP_089833280.1">
    <property type="nucleotide sequence ID" value="NZ_BJWI01000035.1"/>
</dbReference>
<evidence type="ECO:0000256" key="2">
    <source>
        <dbReference type="RuleBase" id="RU362116"/>
    </source>
</evidence>
<evidence type="ECO:0000313" key="7">
    <source>
        <dbReference type="EMBL" id="SFP63679.1"/>
    </source>
</evidence>
<gene>
    <name evidence="6" type="primary">flhP</name>
    <name evidence="6" type="ORF">HHA03_19210</name>
    <name evidence="7" type="ORF">SAMN05421839_13617</name>
</gene>
<feature type="domain" description="Flagellar basal-body/hook protein C-terminal" evidence="4">
    <location>
        <begin position="231"/>
        <end position="274"/>
    </location>
</feature>
<dbReference type="Proteomes" id="UP000242243">
    <property type="component" value="Unassembled WGS sequence"/>
</dbReference>
<protein>
    <submittedName>
        <fullName evidence="7">Flagellar basal-body rod protein FlgG</fullName>
    </submittedName>
    <submittedName>
        <fullName evidence="6">Flagellar hook-basal body complex protein FlhP</fullName>
    </submittedName>
</protein>
<dbReference type="PANTHER" id="PTHR30435:SF19">
    <property type="entry name" value="FLAGELLAR BASAL-BODY ROD PROTEIN FLGG"/>
    <property type="match status" value="1"/>
</dbReference>
<evidence type="ECO:0000313" key="9">
    <source>
        <dbReference type="Proteomes" id="UP000321547"/>
    </source>
</evidence>
<keyword evidence="7" id="KW-0966">Cell projection</keyword>
<dbReference type="EMBL" id="FOXC01000036">
    <property type="protein sequence ID" value="SFP63679.1"/>
    <property type="molecule type" value="Genomic_DNA"/>
</dbReference>
<evidence type="ECO:0000256" key="1">
    <source>
        <dbReference type="ARBA" id="ARBA00009677"/>
    </source>
</evidence>
<evidence type="ECO:0000259" key="4">
    <source>
        <dbReference type="Pfam" id="PF06429"/>
    </source>
</evidence>
<keyword evidence="2" id="KW-0975">Bacterial flagellum</keyword>
<dbReference type="Pfam" id="PF06429">
    <property type="entry name" value="Flg_bbr_C"/>
    <property type="match status" value="1"/>
</dbReference>
<dbReference type="EMBL" id="BJWI01000035">
    <property type="protein sequence ID" value="GEM02389.1"/>
    <property type="molecule type" value="Genomic_DNA"/>
</dbReference>
<comment type="subcellular location">
    <subcellularLocation>
        <location evidence="2">Bacterial flagellum basal body</location>
    </subcellularLocation>
</comment>
<organism evidence="7 8">
    <name type="scientific">Halolactibacillus halophilus</name>
    <dbReference type="NCBI Taxonomy" id="306540"/>
    <lineage>
        <taxon>Bacteria</taxon>
        <taxon>Bacillati</taxon>
        <taxon>Bacillota</taxon>
        <taxon>Bacilli</taxon>
        <taxon>Bacillales</taxon>
        <taxon>Bacillaceae</taxon>
        <taxon>Halolactibacillus</taxon>
    </lineage>
</organism>
<evidence type="ECO:0000259" key="5">
    <source>
        <dbReference type="Pfam" id="PF22692"/>
    </source>
</evidence>
<evidence type="ECO:0000259" key="3">
    <source>
        <dbReference type="Pfam" id="PF00460"/>
    </source>
</evidence>
<keyword evidence="9" id="KW-1185">Reference proteome</keyword>
<evidence type="ECO:0000313" key="8">
    <source>
        <dbReference type="Proteomes" id="UP000242243"/>
    </source>
</evidence>
<dbReference type="NCBIfam" id="TIGR03506">
    <property type="entry name" value="FlgEFG_subfam"/>
    <property type="match status" value="1"/>
</dbReference>
<keyword evidence="7" id="KW-0282">Flagellum</keyword>
<feature type="domain" description="Flagellar hook protein FlgE/F/G-like D1" evidence="5">
    <location>
        <begin position="105"/>
        <end position="173"/>
    </location>
</feature>
<dbReference type="Pfam" id="PF00460">
    <property type="entry name" value="Flg_bb_rod"/>
    <property type="match status" value="1"/>
</dbReference>
<reference evidence="6 9" key="2">
    <citation type="submission" date="2019-07" db="EMBL/GenBank/DDBJ databases">
        <title>Whole genome shotgun sequence of Halolactibacillus halophilus NBRC 100868.</title>
        <authorList>
            <person name="Hosoyama A."/>
            <person name="Uohara A."/>
            <person name="Ohji S."/>
            <person name="Ichikawa N."/>
        </authorList>
    </citation>
    <scope>NUCLEOTIDE SEQUENCE [LARGE SCALE GENOMIC DNA]</scope>
    <source>
        <strain evidence="6 9">NBRC 100868</strain>
    </source>
</reference>
<evidence type="ECO:0000313" key="6">
    <source>
        <dbReference type="EMBL" id="GEM02389.1"/>
    </source>
</evidence>
<dbReference type="PANTHER" id="PTHR30435">
    <property type="entry name" value="FLAGELLAR PROTEIN"/>
    <property type="match status" value="1"/>
</dbReference>
<dbReference type="InterPro" id="IPR010930">
    <property type="entry name" value="Flg_bb/hook_C_dom"/>
</dbReference>
<dbReference type="SUPFAM" id="SSF117143">
    <property type="entry name" value="Flagellar hook protein flgE"/>
    <property type="match status" value="1"/>
</dbReference>
<dbReference type="AlphaFoldDB" id="A0A1I5RYU7"/>
<name>A0A1I5RYU7_9BACI</name>